<dbReference type="AlphaFoldDB" id="A0A1D2MLA2"/>
<feature type="compositionally biased region" description="Acidic residues" evidence="2">
    <location>
        <begin position="177"/>
        <end position="188"/>
    </location>
</feature>
<proteinExistence type="predicted"/>
<feature type="compositionally biased region" description="Basic residues" evidence="2">
    <location>
        <begin position="321"/>
        <end position="331"/>
    </location>
</feature>
<feature type="compositionally biased region" description="Low complexity" evidence="2">
    <location>
        <begin position="234"/>
        <end position="248"/>
    </location>
</feature>
<comment type="caution">
    <text evidence="3">The sequence shown here is derived from an EMBL/GenBank/DDBJ whole genome shotgun (WGS) entry which is preliminary data.</text>
</comment>
<dbReference type="EMBL" id="LJIJ01000944">
    <property type="protein sequence ID" value="ODM93624.1"/>
    <property type="molecule type" value="Genomic_DNA"/>
</dbReference>
<keyword evidence="1" id="KW-0175">Coiled coil</keyword>
<evidence type="ECO:0000313" key="3">
    <source>
        <dbReference type="EMBL" id="ODM93624.1"/>
    </source>
</evidence>
<feature type="compositionally biased region" description="Low complexity" evidence="2">
    <location>
        <begin position="201"/>
        <end position="227"/>
    </location>
</feature>
<evidence type="ECO:0000256" key="1">
    <source>
        <dbReference type="SAM" id="Coils"/>
    </source>
</evidence>
<keyword evidence="4" id="KW-1185">Reference proteome</keyword>
<gene>
    <name evidence="3" type="ORF">Ocin01_13058</name>
</gene>
<organism evidence="3 4">
    <name type="scientific">Orchesella cincta</name>
    <name type="common">Springtail</name>
    <name type="synonym">Podura cincta</name>
    <dbReference type="NCBI Taxonomy" id="48709"/>
    <lineage>
        <taxon>Eukaryota</taxon>
        <taxon>Metazoa</taxon>
        <taxon>Ecdysozoa</taxon>
        <taxon>Arthropoda</taxon>
        <taxon>Hexapoda</taxon>
        <taxon>Collembola</taxon>
        <taxon>Entomobryomorpha</taxon>
        <taxon>Entomobryoidea</taxon>
        <taxon>Orchesellidae</taxon>
        <taxon>Orchesellinae</taxon>
        <taxon>Orchesella</taxon>
    </lineage>
</organism>
<evidence type="ECO:0000313" key="4">
    <source>
        <dbReference type="Proteomes" id="UP000094527"/>
    </source>
</evidence>
<dbReference type="Proteomes" id="UP000094527">
    <property type="component" value="Unassembled WGS sequence"/>
</dbReference>
<evidence type="ECO:0000256" key="2">
    <source>
        <dbReference type="SAM" id="MobiDB-lite"/>
    </source>
</evidence>
<protein>
    <submittedName>
        <fullName evidence="3">Myosin-1</fullName>
    </submittedName>
</protein>
<feature type="region of interest" description="Disordered" evidence="2">
    <location>
        <begin position="142"/>
        <end position="331"/>
    </location>
</feature>
<name>A0A1D2MLA2_ORCCI</name>
<reference evidence="3 4" key="1">
    <citation type="journal article" date="2016" name="Genome Biol. Evol.">
        <title>Gene Family Evolution Reflects Adaptation to Soil Environmental Stressors in the Genome of the Collembolan Orchesella cincta.</title>
        <authorList>
            <person name="Faddeeva-Vakhrusheva A."/>
            <person name="Derks M.F."/>
            <person name="Anvar S.Y."/>
            <person name="Agamennone V."/>
            <person name="Suring W."/>
            <person name="Smit S."/>
            <person name="van Straalen N.M."/>
            <person name="Roelofs D."/>
        </authorList>
    </citation>
    <scope>NUCLEOTIDE SEQUENCE [LARGE SCALE GENOMIC DNA]</scope>
    <source>
        <tissue evidence="3">Mixed pool</tissue>
    </source>
</reference>
<feature type="compositionally biased region" description="Acidic residues" evidence="2">
    <location>
        <begin position="159"/>
        <end position="168"/>
    </location>
</feature>
<accession>A0A1D2MLA2</accession>
<sequence>MENNSSMSSSSSVWDTSLSEIKRKTGGIRESLAEKQKRISELEAQLAVSQHQIQEQAQFIRKQEHLEKELRNQVRERDEEINKLKNKKFWLKIEEEKCEREVENWKEVATRGKAELKAALKAKEGAEERMKKMEEEIVELTQSLMENDEKAIAPAQASSDDDEEEEVNETGRGTDVAVDDSEDGEDEVTTAGRGMNVAIKSSMSSSRNDWWSQPPSSSSSSLVLNKSSVRHAPSKSNSVGSSLSGKGLAQPGRWQMDAGVRKIPPKPKGDVENQYSVRSRGSPKPEQARRIISSSSSDGSESEEEKSQAVTGDVPPVLFPTKRKTKRNSFV</sequence>
<feature type="coiled-coil region" evidence="1">
    <location>
        <begin position="32"/>
        <end position="87"/>
    </location>
</feature>